<evidence type="ECO:0000313" key="2">
    <source>
        <dbReference type="EMBL" id="SQK72343.1"/>
    </source>
</evidence>
<accession>A0A2X5P1Z3</accession>
<evidence type="ECO:0000313" key="3">
    <source>
        <dbReference type="Proteomes" id="UP000248758"/>
    </source>
</evidence>
<dbReference type="AlphaFoldDB" id="A0A2X5P1Z3"/>
<gene>
    <name evidence="2" type="ORF">NCTC11468_00594</name>
</gene>
<proteinExistence type="predicted"/>
<dbReference type="Proteomes" id="UP000248758">
    <property type="component" value="Chromosome 1"/>
</dbReference>
<reference evidence="2 3" key="1">
    <citation type="submission" date="2018-06" db="EMBL/GenBank/DDBJ databases">
        <authorList>
            <consortium name="Pathogen Informatics"/>
            <person name="Doyle S."/>
        </authorList>
    </citation>
    <scope>NUCLEOTIDE SEQUENCE [LARGE SCALE GENOMIC DNA]</scope>
    <source>
        <strain evidence="2 3">NCTC11468</strain>
    </source>
</reference>
<feature type="compositionally biased region" description="Basic residues" evidence="1">
    <location>
        <begin position="57"/>
        <end position="69"/>
    </location>
</feature>
<feature type="region of interest" description="Disordered" evidence="1">
    <location>
        <begin position="46"/>
        <end position="69"/>
    </location>
</feature>
<protein>
    <submittedName>
        <fullName evidence="2">Uncharacterized protein</fullName>
    </submittedName>
</protein>
<evidence type="ECO:0000256" key="1">
    <source>
        <dbReference type="SAM" id="MobiDB-lite"/>
    </source>
</evidence>
<sequence length="69" mass="7315">MLPLPSLLQDLAGKAAATLAPPLSPDTLPAAALAFSDFICESLQQHPAGGSRYSNSRLRRRNGNSIRRG</sequence>
<name>A0A2X5P1Z3_9GAMM</name>
<dbReference type="EMBL" id="LS483499">
    <property type="protein sequence ID" value="SQK72343.1"/>
    <property type="molecule type" value="Genomic_DNA"/>
</dbReference>
<organism evidence="2 3">
    <name type="scientific">Tatumella ptyseos</name>
    <dbReference type="NCBI Taxonomy" id="82987"/>
    <lineage>
        <taxon>Bacteria</taxon>
        <taxon>Pseudomonadati</taxon>
        <taxon>Pseudomonadota</taxon>
        <taxon>Gammaproteobacteria</taxon>
        <taxon>Enterobacterales</taxon>
        <taxon>Erwiniaceae</taxon>
        <taxon>Tatumella</taxon>
    </lineage>
</organism>
<dbReference type="KEGG" id="tpty:NCTC11468_00594"/>